<proteinExistence type="inferred from homology"/>
<evidence type="ECO:0000259" key="2">
    <source>
        <dbReference type="Pfam" id="PF04809"/>
    </source>
</evidence>
<organism evidence="3 4">
    <name type="scientific">Ancylobacter novellus</name>
    <name type="common">Thiobacillus novellus</name>
    <dbReference type="NCBI Taxonomy" id="921"/>
    <lineage>
        <taxon>Bacteria</taxon>
        <taxon>Pseudomonadati</taxon>
        <taxon>Pseudomonadota</taxon>
        <taxon>Alphaproteobacteria</taxon>
        <taxon>Hyphomicrobiales</taxon>
        <taxon>Xanthobacteraceae</taxon>
        <taxon>Ancylobacter</taxon>
    </lineage>
</organism>
<gene>
    <name evidence="3" type="ORF">DI549_10395</name>
</gene>
<reference evidence="3 4" key="1">
    <citation type="submission" date="2017-08" db="EMBL/GenBank/DDBJ databases">
        <title>Infants hospitalized years apart are colonized by the same room-sourced microbial strains.</title>
        <authorList>
            <person name="Brooks B."/>
            <person name="Olm M.R."/>
            <person name="Firek B.A."/>
            <person name="Baker R."/>
            <person name="Thomas B.C."/>
            <person name="Morowitz M.J."/>
            <person name="Banfield J.F."/>
        </authorList>
    </citation>
    <scope>NUCLEOTIDE SEQUENCE [LARGE SCALE GENOMIC DNA]</scope>
    <source>
        <strain evidence="3">S2_005_001_R2_27</strain>
    </source>
</reference>
<dbReference type="Gene3D" id="3.30.1370.140">
    <property type="entry name" value="HupH hydrogenase expression protein, C-terminal domain"/>
    <property type="match status" value="2"/>
</dbReference>
<accession>A0A2W5QZE4</accession>
<dbReference type="EMBL" id="QFQD01000029">
    <property type="protein sequence ID" value="PZQ82778.1"/>
    <property type="molecule type" value="Genomic_DNA"/>
</dbReference>
<name>A0A2W5QZE4_ANCNO</name>
<evidence type="ECO:0000313" key="4">
    <source>
        <dbReference type="Proteomes" id="UP000248887"/>
    </source>
</evidence>
<dbReference type="Proteomes" id="UP000248887">
    <property type="component" value="Unassembled WGS sequence"/>
</dbReference>
<feature type="domain" description="HupH hydrogenase expression protein C-terminal" evidence="2">
    <location>
        <begin position="163"/>
        <end position="279"/>
    </location>
</feature>
<dbReference type="AlphaFoldDB" id="A0A2W5QZE4"/>
<evidence type="ECO:0000313" key="3">
    <source>
        <dbReference type="EMBL" id="PZQ82778.1"/>
    </source>
</evidence>
<dbReference type="InterPro" id="IPR038527">
    <property type="entry name" value="HupH_C_sf"/>
</dbReference>
<comment type="similarity">
    <text evidence="1">Belongs to the HupH/HyaF family.</text>
</comment>
<evidence type="ECO:0000256" key="1">
    <source>
        <dbReference type="ARBA" id="ARBA00010832"/>
    </source>
</evidence>
<sequence length="281" mass="29825">MALPYAIPPIGYGPGSQPDGEDGLAYMAMPSGMRTYEAHLPEIDDPERAGPAIAFLKEVHQALTNAEPGETMSLSLDGLEAGTRALIDETLGEGEVSVVVEAPAGRIEIQEARLAGVWRVRGGAGAAARERIEIAAFPRGALLRAFPREWSVDVDGTARLPGVVNAPALLAEILHKSRARGADDLPHVINLTLLPVTPEDIAALETRLGRGGVVILSRGYGNCRIEATALRDVWRVRYFNSSDTLILDTIEIVDIPAVACAAPEDLADSAARLVDILETVG</sequence>
<dbReference type="Pfam" id="PF04809">
    <property type="entry name" value="HupH_C"/>
    <property type="match status" value="2"/>
</dbReference>
<feature type="domain" description="HupH hydrogenase expression protein C-terminal" evidence="2">
    <location>
        <begin position="52"/>
        <end position="141"/>
    </location>
</feature>
<dbReference type="InterPro" id="IPR006894">
    <property type="entry name" value="HupH_Hydgase_express_prot_C"/>
</dbReference>
<protein>
    <submittedName>
        <fullName evidence="3">Hydrogenase expression/formation protein</fullName>
    </submittedName>
</protein>
<comment type="caution">
    <text evidence="3">The sequence shown here is derived from an EMBL/GenBank/DDBJ whole genome shotgun (WGS) entry which is preliminary data.</text>
</comment>